<dbReference type="EMBL" id="SNRY01008041">
    <property type="protein sequence ID" value="KAA6309253.1"/>
    <property type="molecule type" value="Genomic_DNA"/>
</dbReference>
<name>A0A5J4PLC6_9ZZZZ</name>
<feature type="non-terminal residue" evidence="2">
    <location>
        <position position="36"/>
    </location>
</feature>
<protein>
    <submittedName>
        <fullName evidence="2">Uncharacterized protein</fullName>
    </submittedName>
</protein>
<dbReference type="EMBL" id="SNRY01011420">
    <property type="protein sequence ID" value="KAA6304552.1"/>
    <property type="molecule type" value="Genomic_DNA"/>
</dbReference>
<evidence type="ECO:0000313" key="1">
    <source>
        <dbReference type="EMBL" id="KAA6304552.1"/>
    </source>
</evidence>
<proteinExistence type="predicted"/>
<sequence>MDSIQTLRYADIFLAMYFNDARMCTHRNHEHVLVYM</sequence>
<evidence type="ECO:0000313" key="2">
    <source>
        <dbReference type="EMBL" id="KAA6309253.1"/>
    </source>
</evidence>
<accession>A0A5J4PLC6</accession>
<gene>
    <name evidence="2" type="ORF">EZS27_039217</name>
    <name evidence="1" type="ORF">EZS27_043799</name>
</gene>
<reference evidence="2" key="1">
    <citation type="submission" date="2019-03" db="EMBL/GenBank/DDBJ databases">
        <title>Single cell metagenomics reveals metabolic interactions within the superorganism composed of flagellate Streblomastix strix and complex community of Bacteroidetes bacteria on its surface.</title>
        <authorList>
            <person name="Treitli S.C."/>
            <person name="Kolisko M."/>
            <person name="Husnik F."/>
            <person name="Keeling P."/>
            <person name="Hampl V."/>
        </authorList>
    </citation>
    <scope>NUCLEOTIDE SEQUENCE</scope>
    <source>
        <strain evidence="2">STM</strain>
    </source>
</reference>
<organism evidence="2">
    <name type="scientific">termite gut metagenome</name>
    <dbReference type="NCBI Taxonomy" id="433724"/>
    <lineage>
        <taxon>unclassified sequences</taxon>
        <taxon>metagenomes</taxon>
        <taxon>organismal metagenomes</taxon>
    </lineage>
</organism>
<comment type="caution">
    <text evidence="2">The sequence shown here is derived from an EMBL/GenBank/DDBJ whole genome shotgun (WGS) entry which is preliminary data.</text>
</comment>
<dbReference type="AlphaFoldDB" id="A0A5J4PLC6"/>